<dbReference type="PANTHER" id="PTHR36439">
    <property type="entry name" value="BLL4334 PROTEIN"/>
    <property type="match status" value="1"/>
</dbReference>
<accession>A0ABU6AHC5</accession>
<reference evidence="1 2" key="1">
    <citation type="submission" date="2023-10" db="EMBL/GenBank/DDBJ databases">
        <title>Saccharopolyspora sp. nov., isolated from mangrove soil.</title>
        <authorList>
            <person name="Lu Y."/>
            <person name="Liu W."/>
        </authorList>
    </citation>
    <scope>NUCLEOTIDE SEQUENCE [LARGE SCALE GENOMIC DNA]</scope>
    <source>
        <strain evidence="1 2">S2-29</strain>
    </source>
</reference>
<evidence type="ECO:0000313" key="2">
    <source>
        <dbReference type="Proteomes" id="UP001327093"/>
    </source>
</evidence>
<protein>
    <submittedName>
        <fullName evidence="1">DUF1697 domain-containing protein</fullName>
    </submittedName>
</protein>
<dbReference type="EMBL" id="JAWLNX010000022">
    <property type="protein sequence ID" value="MEB3370893.1"/>
    <property type="molecule type" value="Genomic_DNA"/>
</dbReference>
<comment type="caution">
    <text evidence="1">The sequence shown here is derived from an EMBL/GenBank/DDBJ whole genome shotgun (WGS) entry which is preliminary data.</text>
</comment>
<evidence type="ECO:0000313" key="1">
    <source>
        <dbReference type="EMBL" id="MEB3370893.1"/>
    </source>
</evidence>
<dbReference type="Pfam" id="PF08002">
    <property type="entry name" value="DUF1697"/>
    <property type="match status" value="1"/>
</dbReference>
<dbReference type="Gene3D" id="3.30.70.1280">
    <property type="entry name" value="SP0830-like domains"/>
    <property type="match status" value="1"/>
</dbReference>
<dbReference type="RefSeq" id="WP_324268357.1">
    <property type="nucleotide sequence ID" value="NZ_JAWLNX010000022.1"/>
</dbReference>
<keyword evidence="2" id="KW-1185">Reference proteome</keyword>
<gene>
    <name evidence="1" type="ORF">R4I43_26165</name>
</gene>
<sequence>MGTYVALLRAVNLGLHGRVPMARLRELITGLGWGGARTYLQSGNAVFTSELADPGQVALQLRHALAADGIDTEVMVRTAEHLTALAADGHPLAAPGIEHPKLQVAFPLEPVAPERVQAMPIPGRETVAAAAGEVFLHYPDGVGRSKLTTAHLQRHLGTPVTCRNWKTVATLAEWC</sequence>
<name>A0ABU6AHC5_9PSEU</name>
<dbReference type="Proteomes" id="UP001327093">
    <property type="component" value="Unassembled WGS sequence"/>
</dbReference>
<dbReference type="SUPFAM" id="SSF160379">
    <property type="entry name" value="SP0830-like"/>
    <property type="match status" value="1"/>
</dbReference>
<dbReference type="PANTHER" id="PTHR36439:SF1">
    <property type="entry name" value="DUF1697 DOMAIN-CONTAINING PROTEIN"/>
    <property type="match status" value="1"/>
</dbReference>
<proteinExistence type="predicted"/>
<dbReference type="InterPro" id="IPR012545">
    <property type="entry name" value="DUF1697"/>
</dbReference>
<dbReference type="PIRSF" id="PIRSF008502">
    <property type="entry name" value="UCP008502"/>
    <property type="match status" value="1"/>
</dbReference>
<organism evidence="1 2">
    <name type="scientific">Saccharopolyspora mangrovi</name>
    <dbReference type="NCBI Taxonomy" id="3082379"/>
    <lineage>
        <taxon>Bacteria</taxon>
        <taxon>Bacillati</taxon>
        <taxon>Actinomycetota</taxon>
        <taxon>Actinomycetes</taxon>
        <taxon>Pseudonocardiales</taxon>
        <taxon>Pseudonocardiaceae</taxon>
        <taxon>Saccharopolyspora</taxon>
    </lineage>
</organism>